<accession>I0IKU6</accession>
<dbReference type="Gene3D" id="3.50.50.60">
    <property type="entry name" value="FAD/NAD(P)-binding domain"/>
    <property type="match status" value="1"/>
</dbReference>
<evidence type="ECO:0000259" key="1">
    <source>
        <dbReference type="Pfam" id="PF01593"/>
    </source>
</evidence>
<dbReference type="AlphaFoldDB" id="I0IKU6"/>
<dbReference type="STRING" id="1162668.LFE_0167"/>
<dbReference type="SUPFAM" id="SSF51905">
    <property type="entry name" value="FAD/NAD(P)-binding domain"/>
    <property type="match status" value="1"/>
</dbReference>
<feature type="domain" description="Amine oxidase" evidence="1">
    <location>
        <begin position="14"/>
        <end position="462"/>
    </location>
</feature>
<gene>
    <name evidence="2" type="ordered locus">LFE_0167</name>
</gene>
<dbReference type="GO" id="GO:0016116">
    <property type="term" value="P:carotenoid metabolic process"/>
    <property type="evidence" value="ECO:0007669"/>
    <property type="project" value="InterPro"/>
</dbReference>
<sequence>MDPLNFAICGGGVGGVSIGALLAKNGQNVALFERLGYLGGCSGTFGRNGNFYNAGATTFVGLSSGLPLDVLSRRTGVSFPVVEIDPAIVVHIMGKTIRRFRNMERFVLEMENAFPGYPHRSVFQKIRLRAEKFWPGLTSFDGVDQGKIRSFLRPLFSRPDIFLLHSPDFFRSTLSFLQSSYGVFPPELKRFFDHQLLITAQGFSDHVPLFAGILGLTYPNLDNYTVMGGMGRAIESLSQLIPGVYLNHPVKKIQKKRGKFLVTAGKDEWETENVILNRTIWDLDSVLDQDLLDQLRPRLKGPDFHGVGAFVIYFMVEDVFGADFELHHQIILDDENPVTKSQSFFLSLSHPDDPVLSRSGMRSVTISTHTPVSIWEDRTRENILEKRSVATNQILESLYRAIPLFRSARKGEIISGTPKTFEKYTGRSRGTVGGIPVVHPNFPFRFPSSVVSEGIYLVGDTVFPGQGWPGVVIGALNLFGILRDQGRMG</sequence>
<name>I0IKU6_LEPFC</name>
<reference evidence="3" key="2">
    <citation type="submission" date="2012-03" db="EMBL/GenBank/DDBJ databases">
        <title>The complete genome sequence of the pioneer microbe on fresh volcanic deposit, Leptospirillum ferrooxidans strain C2-3.</title>
        <authorList>
            <person name="Fujimura R."/>
            <person name="Sato Y."/>
            <person name="Nishizawa T."/>
            <person name="Nanba K."/>
            <person name="Oshima K."/>
            <person name="Hattori M."/>
            <person name="Kamijo T."/>
            <person name="Ohta H."/>
        </authorList>
    </citation>
    <scope>NUCLEOTIDE SEQUENCE [LARGE SCALE GENOMIC DNA]</scope>
    <source>
        <strain evidence="3">C2-3</strain>
    </source>
</reference>
<dbReference type="Proteomes" id="UP000007382">
    <property type="component" value="Chromosome"/>
</dbReference>
<dbReference type="GO" id="GO:0016491">
    <property type="term" value="F:oxidoreductase activity"/>
    <property type="evidence" value="ECO:0007669"/>
    <property type="project" value="InterPro"/>
</dbReference>
<dbReference type="PANTHER" id="PTHR46313">
    <property type="match status" value="1"/>
</dbReference>
<proteinExistence type="predicted"/>
<dbReference type="Pfam" id="PF01593">
    <property type="entry name" value="Amino_oxidase"/>
    <property type="match status" value="1"/>
</dbReference>
<dbReference type="PANTHER" id="PTHR46313:SF3">
    <property type="entry name" value="PROLYCOPENE ISOMERASE, CHLOROPLASTIC"/>
    <property type="match status" value="1"/>
</dbReference>
<dbReference type="KEGG" id="lfc:LFE_0167"/>
<dbReference type="InterPro" id="IPR002937">
    <property type="entry name" value="Amino_oxidase"/>
</dbReference>
<evidence type="ECO:0000313" key="2">
    <source>
        <dbReference type="EMBL" id="BAM05895.1"/>
    </source>
</evidence>
<organism evidence="2 3">
    <name type="scientific">Leptospirillum ferrooxidans (strain C2-3)</name>
    <dbReference type="NCBI Taxonomy" id="1162668"/>
    <lineage>
        <taxon>Bacteria</taxon>
        <taxon>Pseudomonadati</taxon>
        <taxon>Nitrospirota</taxon>
        <taxon>Nitrospiria</taxon>
        <taxon>Nitrospirales</taxon>
        <taxon>Nitrospiraceae</taxon>
        <taxon>Leptospirillum</taxon>
    </lineage>
</organism>
<evidence type="ECO:0000313" key="3">
    <source>
        <dbReference type="Proteomes" id="UP000007382"/>
    </source>
</evidence>
<dbReference type="HOGENOM" id="CLU_019722_4_2_0"/>
<dbReference type="eggNOG" id="COG1233">
    <property type="taxonomic scope" value="Bacteria"/>
</dbReference>
<dbReference type="EMBL" id="AP012342">
    <property type="protein sequence ID" value="BAM05895.1"/>
    <property type="molecule type" value="Genomic_DNA"/>
</dbReference>
<dbReference type="OrthoDB" id="9789960at2"/>
<protein>
    <submittedName>
        <fullName evidence="2">Putative phytoene dehydrogenase</fullName>
    </submittedName>
</protein>
<dbReference type="PATRIC" id="fig|1162668.3.peg.197"/>
<dbReference type="InterPro" id="IPR036188">
    <property type="entry name" value="FAD/NAD-bd_sf"/>
</dbReference>
<keyword evidence="3" id="KW-1185">Reference proteome</keyword>
<dbReference type="RefSeq" id="WP_014448389.1">
    <property type="nucleotide sequence ID" value="NC_017094.1"/>
</dbReference>
<reference evidence="2 3" key="1">
    <citation type="journal article" date="2012" name="J. Bacteriol.">
        <title>Complete Genome Sequence of Leptospirillum ferrooxidans Strain C2-3, Isolated from a Fresh Volcanic Ash Deposit on the Island of Miyake, Japan.</title>
        <authorList>
            <person name="Fujimura R."/>
            <person name="Sato Y."/>
            <person name="Nishizawa T."/>
            <person name="Oshima K."/>
            <person name="Kim S.-W."/>
            <person name="Hattori M."/>
            <person name="Kamijo T."/>
            <person name="Ohta H."/>
        </authorList>
    </citation>
    <scope>NUCLEOTIDE SEQUENCE [LARGE SCALE GENOMIC DNA]</scope>
    <source>
        <strain evidence="2 3">C2-3</strain>
    </source>
</reference>
<dbReference type="InterPro" id="IPR045892">
    <property type="entry name" value="CrtISO-like"/>
</dbReference>